<organism evidence="7 8">
    <name type="scientific">Plesiocystis pacifica SIR-1</name>
    <dbReference type="NCBI Taxonomy" id="391625"/>
    <lineage>
        <taxon>Bacteria</taxon>
        <taxon>Pseudomonadati</taxon>
        <taxon>Myxococcota</taxon>
        <taxon>Polyangia</taxon>
        <taxon>Nannocystales</taxon>
        <taxon>Nannocystaceae</taxon>
        <taxon>Plesiocystis</taxon>
    </lineage>
</organism>
<evidence type="ECO:0000256" key="1">
    <source>
        <dbReference type="ARBA" id="ARBA00010641"/>
    </source>
</evidence>
<dbReference type="SUPFAM" id="SSF88659">
    <property type="entry name" value="Sigma3 and sigma4 domains of RNA polymerase sigma factors"/>
    <property type="match status" value="1"/>
</dbReference>
<dbReference type="RefSeq" id="WP_006975415.1">
    <property type="nucleotide sequence ID" value="NZ_ABCS01000092.1"/>
</dbReference>
<keyword evidence="5" id="KW-0804">Transcription</keyword>
<keyword evidence="2" id="KW-0805">Transcription regulation</keyword>
<keyword evidence="3" id="KW-0731">Sigma factor</keyword>
<evidence type="ECO:0000313" key="7">
    <source>
        <dbReference type="EMBL" id="EDM75410.1"/>
    </source>
</evidence>
<accession>A6GFC5</accession>
<name>A6GFC5_9BACT</name>
<dbReference type="Gene3D" id="1.10.10.10">
    <property type="entry name" value="Winged helix-like DNA-binding domain superfamily/Winged helix DNA-binding domain"/>
    <property type="match status" value="1"/>
</dbReference>
<feature type="domain" description="RNA polymerase sigma-70 region 4" evidence="6">
    <location>
        <begin position="160"/>
        <end position="206"/>
    </location>
</feature>
<dbReference type="InterPro" id="IPR036388">
    <property type="entry name" value="WH-like_DNA-bd_sf"/>
</dbReference>
<dbReference type="PANTHER" id="PTHR43133">
    <property type="entry name" value="RNA POLYMERASE ECF-TYPE SIGMA FACTO"/>
    <property type="match status" value="1"/>
</dbReference>
<dbReference type="Proteomes" id="UP000005801">
    <property type="component" value="Unassembled WGS sequence"/>
</dbReference>
<dbReference type="NCBIfam" id="TIGR02937">
    <property type="entry name" value="sigma70-ECF"/>
    <property type="match status" value="1"/>
</dbReference>
<evidence type="ECO:0000256" key="5">
    <source>
        <dbReference type="ARBA" id="ARBA00023163"/>
    </source>
</evidence>
<dbReference type="SUPFAM" id="SSF88946">
    <property type="entry name" value="Sigma2 domain of RNA polymerase sigma factors"/>
    <property type="match status" value="1"/>
</dbReference>
<comment type="caution">
    <text evidence="7">The sequence shown here is derived from an EMBL/GenBank/DDBJ whole genome shotgun (WGS) entry which is preliminary data.</text>
</comment>
<dbReference type="STRING" id="391625.PPSIR1_04218"/>
<protein>
    <submittedName>
        <fullName evidence="7">RNA polymerase sigma-70 factor, ECF subfamily protein</fullName>
    </submittedName>
</protein>
<dbReference type="EMBL" id="ABCS01000092">
    <property type="protein sequence ID" value="EDM75410.1"/>
    <property type="molecule type" value="Genomic_DNA"/>
</dbReference>
<dbReference type="InterPro" id="IPR007630">
    <property type="entry name" value="RNA_pol_sigma70_r4"/>
</dbReference>
<sequence>MTPTSPELAPNGWTRTLLRGFKAGERAALTEVYRAHAEEVAGLLRHGFAFDSGGRQHRFVGYSSSFELQDVLHETFRKAFEPRARAAYDGIRPYGPYVRTIARNLVLRSFRAREVLFPVDEEGAYASEDGPRVALPVDAGPSPEREVHDRQVAALVAGFLASLGEAERRLVQLRFVEGLSQRDAAEALGLGRQRIRTQEKRLRQRLLTYLREHGEVSLVDGMIANVGLPMLLAEGLQLLAEVRW</sequence>
<dbReference type="GO" id="GO:0003677">
    <property type="term" value="F:DNA binding"/>
    <property type="evidence" value="ECO:0007669"/>
    <property type="project" value="UniProtKB-KW"/>
</dbReference>
<dbReference type="GO" id="GO:0006352">
    <property type="term" value="P:DNA-templated transcription initiation"/>
    <property type="evidence" value="ECO:0007669"/>
    <property type="project" value="InterPro"/>
</dbReference>
<dbReference type="GO" id="GO:0016987">
    <property type="term" value="F:sigma factor activity"/>
    <property type="evidence" value="ECO:0007669"/>
    <property type="project" value="UniProtKB-KW"/>
</dbReference>
<dbReference type="Pfam" id="PF04545">
    <property type="entry name" value="Sigma70_r4"/>
    <property type="match status" value="1"/>
</dbReference>
<dbReference type="PANTHER" id="PTHR43133:SF8">
    <property type="entry name" value="RNA POLYMERASE SIGMA FACTOR HI_1459-RELATED"/>
    <property type="match status" value="1"/>
</dbReference>
<reference evidence="7 8" key="1">
    <citation type="submission" date="2007-06" db="EMBL/GenBank/DDBJ databases">
        <authorList>
            <person name="Shimkets L."/>
            <person name="Ferriera S."/>
            <person name="Johnson J."/>
            <person name="Kravitz S."/>
            <person name="Beeson K."/>
            <person name="Sutton G."/>
            <person name="Rogers Y.-H."/>
            <person name="Friedman R."/>
            <person name="Frazier M."/>
            <person name="Venter J.C."/>
        </authorList>
    </citation>
    <scope>NUCLEOTIDE SEQUENCE [LARGE SCALE GENOMIC DNA]</scope>
    <source>
        <strain evidence="7 8">SIR-1</strain>
    </source>
</reference>
<evidence type="ECO:0000256" key="4">
    <source>
        <dbReference type="ARBA" id="ARBA00023125"/>
    </source>
</evidence>
<evidence type="ECO:0000256" key="2">
    <source>
        <dbReference type="ARBA" id="ARBA00023015"/>
    </source>
</evidence>
<evidence type="ECO:0000259" key="6">
    <source>
        <dbReference type="Pfam" id="PF04545"/>
    </source>
</evidence>
<dbReference type="CDD" id="cd06171">
    <property type="entry name" value="Sigma70_r4"/>
    <property type="match status" value="1"/>
</dbReference>
<keyword evidence="4" id="KW-0238">DNA-binding</keyword>
<dbReference type="InterPro" id="IPR013325">
    <property type="entry name" value="RNA_pol_sigma_r2"/>
</dbReference>
<dbReference type="eggNOG" id="COG1595">
    <property type="taxonomic scope" value="Bacteria"/>
</dbReference>
<dbReference type="AlphaFoldDB" id="A6GFC5"/>
<evidence type="ECO:0000313" key="8">
    <source>
        <dbReference type="Proteomes" id="UP000005801"/>
    </source>
</evidence>
<evidence type="ECO:0000256" key="3">
    <source>
        <dbReference type="ARBA" id="ARBA00023082"/>
    </source>
</evidence>
<proteinExistence type="inferred from homology"/>
<dbReference type="OrthoDB" id="5508561at2"/>
<dbReference type="InterPro" id="IPR013324">
    <property type="entry name" value="RNA_pol_sigma_r3/r4-like"/>
</dbReference>
<dbReference type="InterPro" id="IPR014284">
    <property type="entry name" value="RNA_pol_sigma-70_dom"/>
</dbReference>
<dbReference type="InterPro" id="IPR039425">
    <property type="entry name" value="RNA_pol_sigma-70-like"/>
</dbReference>
<gene>
    <name evidence="7" type="ORF">PPSIR1_04218</name>
</gene>
<keyword evidence="8" id="KW-1185">Reference proteome</keyword>
<comment type="similarity">
    <text evidence="1">Belongs to the sigma-70 factor family. ECF subfamily.</text>
</comment>
<dbReference type="Gene3D" id="1.10.1740.10">
    <property type="match status" value="1"/>
</dbReference>